<name>A0A9D4FLY8_DREPO</name>
<evidence type="ECO:0000259" key="1">
    <source>
        <dbReference type="Pfam" id="PF25794"/>
    </source>
</evidence>
<keyword evidence="3" id="KW-1185">Reference proteome</keyword>
<dbReference type="PANTHER" id="PTHR46919">
    <property type="entry name" value="ZINC FINGER, C3HC4 TYPE (RING FINGER) FAMILY PROTEIN"/>
    <property type="match status" value="1"/>
</dbReference>
<reference evidence="2" key="1">
    <citation type="journal article" date="2019" name="bioRxiv">
        <title>The Genome of the Zebra Mussel, Dreissena polymorpha: A Resource for Invasive Species Research.</title>
        <authorList>
            <person name="McCartney M.A."/>
            <person name="Auch B."/>
            <person name="Kono T."/>
            <person name="Mallez S."/>
            <person name="Zhang Y."/>
            <person name="Obille A."/>
            <person name="Becker A."/>
            <person name="Abrahante J.E."/>
            <person name="Garbe J."/>
            <person name="Badalamenti J.P."/>
            <person name="Herman A."/>
            <person name="Mangelson H."/>
            <person name="Liachko I."/>
            <person name="Sullivan S."/>
            <person name="Sone E.D."/>
            <person name="Koren S."/>
            <person name="Silverstein K.A.T."/>
            <person name="Beckman K.B."/>
            <person name="Gohl D.M."/>
        </authorList>
    </citation>
    <scope>NUCLEOTIDE SEQUENCE</scope>
    <source>
        <strain evidence="2">Duluth1</strain>
        <tissue evidence="2">Whole animal</tissue>
    </source>
</reference>
<evidence type="ECO:0000313" key="3">
    <source>
        <dbReference type="Proteomes" id="UP000828390"/>
    </source>
</evidence>
<comment type="caution">
    <text evidence="2">The sequence shown here is derived from an EMBL/GenBank/DDBJ whole genome shotgun (WGS) entry which is preliminary data.</text>
</comment>
<dbReference type="InterPro" id="IPR058210">
    <property type="entry name" value="SACS/Nov_dom"/>
</dbReference>
<dbReference type="SUPFAM" id="SSF55874">
    <property type="entry name" value="ATPase domain of HSP90 chaperone/DNA topoisomerase II/histidine kinase"/>
    <property type="match status" value="1"/>
</dbReference>
<organism evidence="2 3">
    <name type="scientific">Dreissena polymorpha</name>
    <name type="common">Zebra mussel</name>
    <name type="synonym">Mytilus polymorpha</name>
    <dbReference type="NCBI Taxonomy" id="45954"/>
    <lineage>
        <taxon>Eukaryota</taxon>
        <taxon>Metazoa</taxon>
        <taxon>Spiralia</taxon>
        <taxon>Lophotrochozoa</taxon>
        <taxon>Mollusca</taxon>
        <taxon>Bivalvia</taxon>
        <taxon>Autobranchia</taxon>
        <taxon>Heteroconchia</taxon>
        <taxon>Euheterodonta</taxon>
        <taxon>Imparidentia</taxon>
        <taxon>Neoheterodontei</taxon>
        <taxon>Myida</taxon>
        <taxon>Dreissenoidea</taxon>
        <taxon>Dreissenidae</taxon>
        <taxon>Dreissena</taxon>
    </lineage>
</organism>
<dbReference type="Pfam" id="PF25794">
    <property type="entry name" value="SACS"/>
    <property type="match status" value="1"/>
</dbReference>
<dbReference type="AlphaFoldDB" id="A0A9D4FLY8"/>
<dbReference type="PANTHER" id="PTHR46919:SF2">
    <property type="entry name" value="SACSIN"/>
    <property type="match status" value="1"/>
</dbReference>
<accession>A0A9D4FLY8</accession>
<proteinExistence type="predicted"/>
<protein>
    <recommendedName>
        <fullName evidence="1">Sacsin/Nov domain-containing protein</fullName>
    </recommendedName>
</protein>
<gene>
    <name evidence="2" type="ORF">DPMN_154867</name>
</gene>
<dbReference type="Proteomes" id="UP000828390">
    <property type="component" value="Unassembled WGS sequence"/>
</dbReference>
<sequence>MRVHTHAIPFGQREDLTTRLNGILKDYPCDKSIMKELIQNADDAGAHEIHFIKYFESKNVGRTLEHDSVLKPALCVYNDTCFKKDDFVGIQELGIGGKGNKSFKIGRFGIGFNAVYHITDIPSFLTKGPGLKGRGQVCLFDPLLKHIRDLTGGEPGVRYNVDDLIEEFPDTVVGFPYMTNTCGTMFRLPLRQEESKISKNCLKPLDVELMLQHFIKTMPECLHFAKNIRTIKVMTYSKGKYKCEYEVKSEITQEDEQRRNSFFESVKEHATSLESNQINVEYTMRINVNKKKQSTIWLIANQFGSCFPLEQNDEMTAMTERGLLPIGGVSIKLCENPWQVIAALSKDGAKCRSWQPVNGCAYCFLPLPISTGLPFHVNGHFQLDRGRRNLWNQGYGKKWNEFILSIVVSGALKNALTFLQKYLLNDYLHMDELQEEILRRKYLQMYFCHFPRHQMDGVSEWAFFVTEFYRLMIRTRMRLFPFFSQNVNGLQSVGNVHNQRVVEWVHLSTDVENLDGGVVNTLFKWSYCHETEKQELRFVENILRKLFIKVSDTDKAVVADIEKSIKESIIRTTPHVLMQILKARFETVDLGVENCVFETAAGVHIILKFISQYDRFVDEIEGLPLCLTNDNVVRRFRTLQDVFCSQFCDLMPGSSSLFLHKDLVFLLNSDEMFSKNIFKRFTVRSLVSLLPSSFDPEIFCKDENVRWKSDEFELVEPQTIYRLFKFLYEESFVSKHTILPRFNKKLFLENVTALSNWSFLPSQRKSRCLDTFELIPINQSYTLLSDTHLCEEVTKKVLQKMELPSIRQCCFNRPFEFGRRFKFCS</sequence>
<evidence type="ECO:0000313" key="2">
    <source>
        <dbReference type="EMBL" id="KAH3801220.1"/>
    </source>
</evidence>
<reference evidence="2" key="2">
    <citation type="submission" date="2020-11" db="EMBL/GenBank/DDBJ databases">
        <authorList>
            <person name="McCartney M.A."/>
            <person name="Auch B."/>
            <person name="Kono T."/>
            <person name="Mallez S."/>
            <person name="Becker A."/>
            <person name="Gohl D.M."/>
            <person name="Silverstein K.A.T."/>
            <person name="Koren S."/>
            <person name="Bechman K.B."/>
            <person name="Herman A."/>
            <person name="Abrahante J.E."/>
            <person name="Garbe J."/>
        </authorList>
    </citation>
    <scope>NUCLEOTIDE SEQUENCE</scope>
    <source>
        <strain evidence="2">Duluth1</strain>
        <tissue evidence="2">Whole animal</tissue>
    </source>
</reference>
<dbReference type="NCBIfam" id="NF047352">
    <property type="entry name" value="P_loop_sacsin"/>
    <property type="match status" value="1"/>
</dbReference>
<dbReference type="InterPro" id="IPR036890">
    <property type="entry name" value="HATPase_C_sf"/>
</dbReference>
<dbReference type="EMBL" id="JAIWYP010000007">
    <property type="protein sequence ID" value="KAH3801220.1"/>
    <property type="molecule type" value="Genomic_DNA"/>
</dbReference>
<feature type="domain" description="Sacsin/Nov" evidence="1">
    <location>
        <begin position="13"/>
        <end position="244"/>
    </location>
</feature>